<keyword evidence="1 2" id="KW-0732">Signal</keyword>
<keyword evidence="5" id="KW-1185">Reference proteome</keyword>
<evidence type="ECO:0000256" key="1">
    <source>
        <dbReference type="ARBA" id="ARBA00022729"/>
    </source>
</evidence>
<dbReference type="RefSeq" id="WP_211472810.1">
    <property type="nucleotide sequence ID" value="NZ_JAGSXH010000322.1"/>
</dbReference>
<dbReference type="Pfam" id="PF03422">
    <property type="entry name" value="CBM_6"/>
    <property type="match status" value="2"/>
</dbReference>
<evidence type="ECO:0000313" key="5">
    <source>
        <dbReference type="Proteomes" id="UP000677913"/>
    </source>
</evidence>
<dbReference type="CDD" id="cd04080">
    <property type="entry name" value="CBM6_cellulase-like"/>
    <property type="match status" value="2"/>
</dbReference>
<gene>
    <name evidence="4" type="ORF">KGA66_29055</name>
</gene>
<dbReference type="InterPro" id="IPR006584">
    <property type="entry name" value="Cellulose-bd_IV"/>
</dbReference>
<protein>
    <submittedName>
        <fullName evidence="4">Carbohydrate-binding protein</fullName>
    </submittedName>
</protein>
<evidence type="ECO:0000259" key="3">
    <source>
        <dbReference type="PROSITE" id="PS51175"/>
    </source>
</evidence>
<name>A0A8J7WUR6_9ACTN</name>
<dbReference type="Proteomes" id="UP000677913">
    <property type="component" value="Unassembled WGS sequence"/>
</dbReference>
<feature type="chain" id="PRO_5035303616" evidence="2">
    <location>
        <begin position="49"/>
        <end position="394"/>
    </location>
</feature>
<dbReference type="GO" id="GO:0030246">
    <property type="term" value="F:carbohydrate binding"/>
    <property type="evidence" value="ECO:0007669"/>
    <property type="project" value="InterPro"/>
</dbReference>
<reference evidence="4" key="1">
    <citation type="submission" date="2021-04" db="EMBL/GenBank/DDBJ databases">
        <title>Genome based classification of Actinospica acidithermotolerans sp. nov., an actinobacterium isolated from an Indonesian hot spring.</title>
        <authorList>
            <person name="Kusuma A.B."/>
            <person name="Putra K.E."/>
            <person name="Nafisah S."/>
            <person name="Loh J."/>
            <person name="Nouioui I."/>
            <person name="Goodfellow M."/>
        </authorList>
    </citation>
    <scope>NUCLEOTIDE SEQUENCE</scope>
    <source>
        <strain evidence="4">DSM 45618</strain>
    </source>
</reference>
<dbReference type="Gene3D" id="2.60.120.260">
    <property type="entry name" value="Galactose-binding domain-like"/>
    <property type="match status" value="2"/>
</dbReference>
<dbReference type="EMBL" id="JAGSXH010000322">
    <property type="protein sequence ID" value="MBS2967115.1"/>
    <property type="molecule type" value="Genomic_DNA"/>
</dbReference>
<organism evidence="4 5">
    <name type="scientific">Actinocrinis puniceicyclus</name>
    <dbReference type="NCBI Taxonomy" id="977794"/>
    <lineage>
        <taxon>Bacteria</taxon>
        <taxon>Bacillati</taxon>
        <taxon>Actinomycetota</taxon>
        <taxon>Actinomycetes</taxon>
        <taxon>Catenulisporales</taxon>
        <taxon>Actinospicaceae</taxon>
        <taxon>Actinocrinis</taxon>
    </lineage>
</organism>
<feature type="domain" description="CBM6" evidence="3">
    <location>
        <begin position="251"/>
        <end position="385"/>
    </location>
</feature>
<dbReference type="InterPro" id="IPR008979">
    <property type="entry name" value="Galactose-bd-like_sf"/>
</dbReference>
<feature type="signal peptide" evidence="2">
    <location>
        <begin position="1"/>
        <end position="48"/>
    </location>
</feature>
<proteinExistence type="predicted"/>
<accession>A0A8J7WUR6</accession>
<evidence type="ECO:0000313" key="4">
    <source>
        <dbReference type="EMBL" id="MBS2967115.1"/>
    </source>
</evidence>
<dbReference type="InterPro" id="IPR005084">
    <property type="entry name" value="CBM6"/>
</dbReference>
<evidence type="ECO:0000256" key="2">
    <source>
        <dbReference type="SAM" id="SignalP"/>
    </source>
</evidence>
<feature type="domain" description="CBM6" evidence="3">
    <location>
        <begin position="63"/>
        <end position="211"/>
    </location>
</feature>
<dbReference type="SMART" id="SM00606">
    <property type="entry name" value="CBD_IV"/>
    <property type="match status" value="2"/>
</dbReference>
<dbReference type="PROSITE" id="PS51175">
    <property type="entry name" value="CBM6"/>
    <property type="match status" value="2"/>
</dbReference>
<sequence>MRLLTFTRPPARGRSRPRGRRPVFRALLAVAALSALSLLAGAHTAAFAAAGAPFGGTAAAVPGTIQAANYDTGGQGVAYNVTSANGTANSYRSDGVDLETTADTQGTGPAGGAYDQGWTTGGQWFKYTLDVSTAGTYSVAFRLASPYGITDALHIADASGTNLSGALAVPNTGGYQTWTTVAVSVTLPAGQQTLTIAQDSNGYNLHDLAFTLTSGGGSGGGSGGDQPFGGTPAPVPGTVQAANYDTGGQGVAYSAAAGDGTASSYRSDAIDLEATADTQDTSPVGGAYDQGWTANGQWFKYTVEVSTAGTYTVSFRVAAPGAVADALHIADASGTNLSGALAVPNTGGYQTWTTVTASVTLAAGAQTLTVAQDAAGWNLHYLAFTQGSSGGGGG</sequence>
<feature type="non-terminal residue" evidence="4">
    <location>
        <position position="394"/>
    </location>
</feature>
<comment type="caution">
    <text evidence="4">The sequence shown here is derived from an EMBL/GenBank/DDBJ whole genome shotgun (WGS) entry which is preliminary data.</text>
</comment>
<dbReference type="SUPFAM" id="SSF49785">
    <property type="entry name" value="Galactose-binding domain-like"/>
    <property type="match status" value="2"/>
</dbReference>
<dbReference type="AlphaFoldDB" id="A0A8J7WUR6"/>